<accession>U6MTW6</accession>
<dbReference type="Proteomes" id="UP000030754">
    <property type="component" value="Unassembled WGS sequence"/>
</dbReference>
<dbReference type="EMBL" id="HG723048">
    <property type="protein sequence ID" value="CDJ65095.1"/>
    <property type="molecule type" value="Genomic_DNA"/>
</dbReference>
<dbReference type="GO" id="GO:0008914">
    <property type="term" value="F:leucyl-tRNA--protein transferase activity"/>
    <property type="evidence" value="ECO:0007669"/>
    <property type="project" value="InterPro"/>
</dbReference>
<dbReference type="GeneID" id="25470275"/>
<gene>
    <name evidence="5" type="ORF">ENH_00000760</name>
</gene>
<dbReference type="GO" id="GO:0005737">
    <property type="term" value="C:cytoplasm"/>
    <property type="evidence" value="ECO:0007669"/>
    <property type="project" value="TreeGrafter"/>
</dbReference>
<evidence type="ECO:0000256" key="4">
    <source>
        <dbReference type="SAM" id="MobiDB-lite"/>
    </source>
</evidence>
<proteinExistence type="predicted"/>
<dbReference type="SUPFAM" id="SSF55729">
    <property type="entry name" value="Acyl-CoA N-acyltransferases (Nat)"/>
    <property type="match status" value="1"/>
</dbReference>
<feature type="region of interest" description="Disordered" evidence="4">
    <location>
        <begin position="43"/>
        <end position="70"/>
    </location>
</feature>
<keyword evidence="1" id="KW-0963">Cytoplasm</keyword>
<keyword evidence="3" id="KW-0012">Acyltransferase</keyword>
<evidence type="ECO:0000313" key="5">
    <source>
        <dbReference type="EMBL" id="CDJ65095.1"/>
    </source>
</evidence>
<evidence type="ECO:0000256" key="1">
    <source>
        <dbReference type="ARBA" id="ARBA00022490"/>
    </source>
</evidence>
<evidence type="ECO:0000313" key="6">
    <source>
        <dbReference type="Proteomes" id="UP000030754"/>
    </source>
</evidence>
<dbReference type="VEuPathDB" id="ToxoDB:ENH_00000760"/>
<dbReference type="GO" id="GO:0030163">
    <property type="term" value="P:protein catabolic process"/>
    <property type="evidence" value="ECO:0007669"/>
    <property type="project" value="InterPro"/>
</dbReference>
<protein>
    <submittedName>
        <fullName evidence="5">Uncharacterized protein</fullName>
    </submittedName>
</protein>
<feature type="region of interest" description="Disordered" evidence="4">
    <location>
        <begin position="250"/>
        <end position="276"/>
    </location>
</feature>
<dbReference type="Gene3D" id="3.40.630.70">
    <property type="entry name" value="Leucyl/phenylalanyl-tRNA-protein transferase, C-terminal domain"/>
    <property type="match status" value="1"/>
</dbReference>
<dbReference type="Pfam" id="PF03588">
    <property type="entry name" value="Leu_Phe_trans"/>
    <property type="match status" value="1"/>
</dbReference>
<dbReference type="OrthoDB" id="2122564at2759"/>
<evidence type="ECO:0000256" key="3">
    <source>
        <dbReference type="ARBA" id="ARBA00023315"/>
    </source>
</evidence>
<name>U6MTW6_9EIME</name>
<dbReference type="RefSeq" id="XP_013433562.1">
    <property type="nucleotide sequence ID" value="XM_013578108.1"/>
</dbReference>
<dbReference type="InterPro" id="IPR042203">
    <property type="entry name" value="Leu/Phe-tRNA_Trfase_C"/>
</dbReference>
<feature type="compositionally biased region" description="Low complexity" evidence="4">
    <location>
        <begin position="51"/>
        <end position="63"/>
    </location>
</feature>
<organism evidence="5 6">
    <name type="scientific">Eimeria necatrix</name>
    <dbReference type="NCBI Taxonomy" id="51315"/>
    <lineage>
        <taxon>Eukaryota</taxon>
        <taxon>Sar</taxon>
        <taxon>Alveolata</taxon>
        <taxon>Apicomplexa</taxon>
        <taxon>Conoidasida</taxon>
        <taxon>Coccidia</taxon>
        <taxon>Eucoccidiorida</taxon>
        <taxon>Eimeriorina</taxon>
        <taxon>Eimeriidae</taxon>
        <taxon>Eimeria</taxon>
    </lineage>
</organism>
<dbReference type="InterPro" id="IPR016181">
    <property type="entry name" value="Acyl_CoA_acyltransferase"/>
</dbReference>
<dbReference type="InterPro" id="IPR004616">
    <property type="entry name" value="Leu/Phe-tRNA_Trfase"/>
</dbReference>
<keyword evidence="6" id="KW-1185">Reference proteome</keyword>
<reference evidence="5" key="1">
    <citation type="submission" date="2013-10" db="EMBL/GenBank/DDBJ databases">
        <title>Genomic analysis of the causative agents of coccidiosis in chickens.</title>
        <authorList>
            <person name="Reid A.J."/>
            <person name="Blake D."/>
            <person name="Billington K."/>
            <person name="Browne H."/>
            <person name="Dunn M."/>
            <person name="Hung S."/>
            <person name="Kawahara F."/>
            <person name="Miranda-Saavedra D."/>
            <person name="Mourier T."/>
            <person name="Nagra H."/>
            <person name="Otto T.D."/>
            <person name="Rawlings N."/>
            <person name="Sanchez A."/>
            <person name="Sanders M."/>
            <person name="Subramaniam C."/>
            <person name="Tay Y."/>
            <person name="Dear P."/>
            <person name="Doerig C."/>
            <person name="Gruber A."/>
            <person name="Parkinson J."/>
            <person name="Shirley M."/>
            <person name="Wan K.L."/>
            <person name="Berriman M."/>
            <person name="Tomley F."/>
            <person name="Pain A."/>
        </authorList>
    </citation>
    <scope>NUCLEOTIDE SEQUENCE [LARGE SCALE GENOMIC DNA]</scope>
    <source>
        <strain evidence="5">Houghton</strain>
    </source>
</reference>
<reference evidence="5" key="2">
    <citation type="submission" date="2013-10" db="EMBL/GenBank/DDBJ databases">
        <authorList>
            <person name="Aslett M."/>
        </authorList>
    </citation>
    <scope>NUCLEOTIDE SEQUENCE [LARGE SCALE GENOMIC DNA]</scope>
    <source>
        <strain evidence="5">Houghton</strain>
    </source>
</reference>
<keyword evidence="2" id="KW-0808">Transferase</keyword>
<dbReference type="PANTHER" id="PTHR30098">
    <property type="entry name" value="LEUCYL/PHENYLALANYL-TRNA--PROTEIN TRANSFERASE"/>
    <property type="match status" value="1"/>
</dbReference>
<evidence type="ECO:0000256" key="2">
    <source>
        <dbReference type="ARBA" id="ARBA00022679"/>
    </source>
</evidence>
<dbReference type="PANTHER" id="PTHR30098:SF2">
    <property type="entry name" value="LEUCYL_PHENYLALANYL-TRNA--PROTEIN TRANSFERASE"/>
    <property type="match status" value="1"/>
</dbReference>
<sequence>MDKAFDEVLAGCVRRHGENWLWKPVRQCLRALHRRTLRDTELQRRRADVTEGSPGESSGSSGCEPEKPCNEDCPEDVQLHSFEVWVPLCNIEKVKLMPLQRISSEEWEASIDSAEEASATTTDLSEVLASLGSSSRVGEPSSRYKDLCLVAGEVGVSIGSVYTSLTAFTDADSAGTAQLAATRLLLSKSGYELLDLGMQLPYKESLGAKAFPRSVFLRLFRRLRERHAAPLEAVLQYYQGISHSANEMRNGAAEGAQGERAVKRNEPQTTACGTRSEGLSEFRAPEGFIECRNLLAVLGGSHNALDALEGVNSGETVKY</sequence>
<dbReference type="AlphaFoldDB" id="U6MTW6"/>